<feature type="domain" description="Thiolase N-terminal" evidence="9">
    <location>
        <begin position="6"/>
        <end position="279"/>
    </location>
</feature>
<evidence type="ECO:0000313" key="11">
    <source>
        <dbReference type="EMBL" id="MCX2743978.1"/>
    </source>
</evidence>
<dbReference type="InterPro" id="IPR002155">
    <property type="entry name" value="Thiolase"/>
</dbReference>
<accession>A0ABT3RQA6</accession>
<dbReference type="EMBL" id="JAPFQN010000005">
    <property type="protein sequence ID" value="MCX2743978.1"/>
    <property type="molecule type" value="Genomic_DNA"/>
</dbReference>
<dbReference type="PROSITE" id="PS00099">
    <property type="entry name" value="THIOLASE_3"/>
    <property type="match status" value="1"/>
</dbReference>
<comment type="caution">
    <text evidence="11">The sequence shown here is derived from an EMBL/GenBank/DDBJ whole genome shotgun (WGS) entry which is preliminary data.</text>
</comment>
<sequence>MDIKEVYFVDGIRTPFQKAGTGYRNLMSYQLGANAIQAVMQKNNIEEKEFEQVCLGTVIHQTQTSNVAREAALTGGVTSFTPCHTVSQACISANAAIASMSDVIRLGRADLTLAGGTDSVSDIPIQFPREMRQKLFQTRSFKSSGDYAKFLLKLRPGDFKPEIPDIAEFTTGTVMGMDCERSAAKYDITREEQDEYAARSQQLAAKAWEDGYLKEEVTGVFYPGASDEITFDNGVRKGTTKEKLQKLNPAFEKKYGTLTAGNSSFLTDGAAVSVLASEEGLKKYELKPKAKIIDHVFTARNPGEELLLGPAYSIPKLLNKCKLTLDDIDVFEIHEAFAAQILYNLKLLKSKKFGKNKLGLDGAFGEIPMEKLNLWGGSLSIGHPFGATGSRILNTAVHRLHIENKKYAVIAACAAGGHGHAMLIERV</sequence>
<dbReference type="Proteomes" id="UP001209885">
    <property type="component" value="Unassembled WGS sequence"/>
</dbReference>
<dbReference type="InterPro" id="IPR020613">
    <property type="entry name" value="Thiolase_CS"/>
</dbReference>
<keyword evidence="6 8" id="KW-0012">Acyltransferase</keyword>
<dbReference type="CDD" id="cd00751">
    <property type="entry name" value="thiolase"/>
    <property type="match status" value="1"/>
</dbReference>
<comment type="similarity">
    <text evidence="2 8">Belongs to the thiolase-like superfamily. Thiolase family.</text>
</comment>
<evidence type="ECO:0000313" key="12">
    <source>
        <dbReference type="Proteomes" id="UP001209885"/>
    </source>
</evidence>
<keyword evidence="5" id="KW-0443">Lipid metabolism</keyword>
<evidence type="ECO:0000256" key="3">
    <source>
        <dbReference type="ARBA" id="ARBA00022679"/>
    </source>
</evidence>
<dbReference type="Pfam" id="PF00108">
    <property type="entry name" value="Thiolase_N"/>
    <property type="match status" value="1"/>
</dbReference>
<keyword evidence="12" id="KW-1185">Reference proteome</keyword>
<evidence type="ECO:0000256" key="5">
    <source>
        <dbReference type="ARBA" id="ARBA00023098"/>
    </source>
</evidence>
<evidence type="ECO:0000256" key="6">
    <source>
        <dbReference type="ARBA" id="ARBA00023315"/>
    </source>
</evidence>
<dbReference type="InterPro" id="IPR020616">
    <property type="entry name" value="Thiolase_N"/>
</dbReference>
<evidence type="ECO:0000256" key="1">
    <source>
        <dbReference type="ARBA" id="ARBA00005005"/>
    </source>
</evidence>
<dbReference type="Gene3D" id="3.40.47.10">
    <property type="match status" value="1"/>
</dbReference>
<keyword evidence="3 8" id="KW-0808">Transferase</keyword>
<comment type="pathway">
    <text evidence="1">Lipid metabolism; fatty acid beta-oxidation.</text>
</comment>
<dbReference type="Pfam" id="PF02803">
    <property type="entry name" value="Thiolase_C"/>
    <property type="match status" value="1"/>
</dbReference>
<dbReference type="PIRSF" id="PIRSF000429">
    <property type="entry name" value="Ac-CoA_Ac_transf"/>
    <property type="match status" value="1"/>
</dbReference>
<dbReference type="NCBIfam" id="TIGR01930">
    <property type="entry name" value="AcCoA-C-Actrans"/>
    <property type="match status" value="1"/>
</dbReference>
<dbReference type="InterPro" id="IPR016039">
    <property type="entry name" value="Thiolase-like"/>
</dbReference>
<dbReference type="PROSITE" id="PS00098">
    <property type="entry name" value="THIOLASE_1"/>
    <property type="match status" value="1"/>
</dbReference>
<dbReference type="InterPro" id="IPR020610">
    <property type="entry name" value="Thiolase_AS"/>
</dbReference>
<organism evidence="11 12">
    <name type="scientific">Mangrovivirga halotolerans</name>
    <dbReference type="NCBI Taxonomy" id="2993936"/>
    <lineage>
        <taxon>Bacteria</taxon>
        <taxon>Pseudomonadati</taxon>
        <taxon>Bacteroidota</taxon>
        <taxon>Cytophagia</taxon>
        <taxon>Cytophagales</taxon>
        <taxon>Mangrovivirgaceae</taxon>
        <taxon>Mangrovivirga</taxon>
    </lineage>
</organism>
<reference evidence="11 12" key="1">
    <citation type="submission" date="2022-11" db="EMBL/GenBank/DDBJ databases">
        <title>The characterization of three novel Bacteroidetes species and genomic analysis of their roles in tidal elemental geochemical cycles.</title>
        <authorList>
            <person name="Ma K."/>
        </authorList>
    </citation>
    <scope>NUCLEOTIDE SEQUENCE [LARGE SCALE GENOMIC DNA]</scope>
    <source>
        <strain evidence="11 12">M17</strain>
    </source>
</reference>
<evidence type="ECO:0000256" key="8">
    <source>
        <dbReference type="RuleBase" id="RU003557"/>
    </source>
</evidence>
<dbReference type="PANTHER" id="PTHR18919">
    <property type="entry name" value="ACETYL-COA C-ACYLTRANSFERASE"/>
    <property type="match status" value="1"/>
</dbReference>
<proteinExistence type="inferred from homology"/>
<evidence type="ECO:0000256" key="2">
    <source>
        <dbReference type="ARBA" id="ARBA00010982"/>
    </source>
</evidence>
<evidence type="ECO:0000256" key="4">
    <source>
        <dbReference type="ARBA" id="ARBA00022832"/>
    </source>
</evidence>
<dbReference type="SUPFAM" id="SSF53901">
    <property type="entry name" value="Thiolase-like"/>
    <property type="match status" value="2"/>
</dbReference>
<protein>
    <recommendedName>
        <fullName evidence="7">acetyl-CoA C-acyltransferase</fullName>
        <ecNumber evidence="7">2.3.1.16</ecNumber>
    </recommendedName>
</protein>
<name>A0ABT3RQA6_9BACT</name>
<evidence type="ECO:0000259" key="10">
    <source>
        <dbReference type="Pfam" id="PF02803"/>
    </source>
</evidence>
<dbReference type="EC" id="2.3.1.16" evidence="7"/>
<gene>
    <name evidence="11" type="ORF">OO013_08890</name>
</gene>
<evidence type="ECO:0000256" key="7">
    <source>
        <dbReference type="ARBA" id="ARBA00024073"/>
    </source>
</evidence>
<feature type="domain" description="Thiolase C-terminal" evidence="10">
    <location>
        <begin position="286"/>
        <end position="426"/>
    </location>
</feature>
<evidence type="ECO:0000259" key="9">
    <source>
        <dbReference type="Pfam" id="PF00108"/>
    </source>
</evidence>
<dbReference type="PANTHER" id="PTHR18919:SF153">
    <property type="entry name" value="TRIFUNCTIONAL ENZYME SUBUNIT BETA, MITOCHONDRIAL"/>
    <property type="match status" value="1"/>
</dbReference>
<keyword evidence="4" id="KW-0276">Fatty acid metabolism</keyword>
<dbReference type="InterPro" id="IPR020617">
    <property type="entry name" value="Thiolase_C"/>
</dbReference>
<dbReference type="InterPro" id="IPR020615">
    <property type="entry name" value="Thiolase_acyl_enz_int_AS"/>
</dbReference>
<dbReference type="PROSITE" id="PS00737">
    <property type="entry name" value="THIOLASE_2"/>
    <property type="match status" value="1"/>
</dbReference>